<evidence type="ECO:0000313" key="13">
    <source>
        <dbReference type="EMBL" id="AIF14891.1"/>
    </source>
</evidence>
<evidence type="ECO:0000259" key="12">
    <source>
        <dbReference type="Pfam" id="PF00218"/>
    </source>
</evidence>
<evidence type="ECO:0000256" key="8">
    <source>
        <dbReference type="ARBA" id="ARBA00022822"/>
    </source>
</evidence>
<feature type="domain" description="Indole-3-glycerol phosphate synthase" evidence="12">
    <location>
        <begin position="13"/>
        <end position="264"/>
    </location>
</feature>
<dbReference type="InterPro" id="IPR001468">
    <property type="entry name" value="Indole-3-GlycerolPSynthase_CS"/>
</dbReference>
<protein>
    <recommendedName>
        <fullName evidence="5 11">Indole-3-glycerol phosphate synthase</fullName>
        <shortName evidence="11">IGPS</shortName>
        <ecNumber evidence="4 11">4.1.1.48</ecNumber>
    </recommendedName>
</protein>
<comment type="catalytic activity">
    <reaction evidence="1 11">
        <text>1-(2-carboxyphenylamino)-1-deoxy-D-ribulose 5-phosphate + H(+) = (1S,2R)-1-C-(indol-3-yl)glycerol 3-phosphate + CO2 + H2O</text>
        <dbReference type="Rhea" id="RHEA:23476"/>
        <dbReference type="ChEBI" id="CHEBI:15377"/>
        <dbReference type="ChEBI" id="CHEBI:15378"/>
        <dbReference type="ChEBI" id="CHEBI:16526"/>
        <dbReference type="ChEBI" id="CHEBI:58613"/>
        <dbReference type="ChEBI" id="CHEBI:58866"/>
        <dbReference type="EC" id="4.1.1.48"/>
    </reaction>
</comment>
<dbReference type="EMBL" id="KF901013">
    <property type="protein sequence ID" value="AIF14891.1"/>
    <property type="molecule type" value="Genomic_DNA"/>
</dbReference>
<evidence type="ECO:0000256" key="9">
    <source>
        <dbReference type="ARBA" id="ARBA00023141"/>
    </source>
</evidence>
<keyword evidence="6 11" id="KW-0028">Amino-acid biosynthesis</keyword>
<evidence type="ECO:0000256" key="5">
    <source>
        <dbReference type="ARBA" id="ARBA00018080"/>
    </source>
</evidence>
<evidence type="ECO:0000256" key="6">
    <source>
        <dbReference type="ARBA" id="ARBA00022605"/>
    </source>
</evidence>
<keyword evidence="10 11" id="KW-0456">Lyase</keyword>
<dbReference type="CDD" id="cd00331">
    <property type="entry name" value="IGPS"/>
    <property type="match status" value="1"/>
</dbReference>
<dbReference type="PANTHER" id="PTHR22854">
    <property type="entry name" value="TRYPTOPHAN BIOSYNTHESIS PROTEIN"/>
    <property type="match status" value="1"/>
</dbReference>
<keyword evidence="8 11" id="KW-0822">Tryptophan biosynthesis</keyword>
<dbReference type="HAMAP" id="MF_00134_A">
    <property type="entry name" value="IGPS_A"/>
    <property type="match status" value="1"/>
</dbReference>
<dbReference type="PANTHER" id="PTHR22854:SF2">
    <property type="entry name" value="INDOLE-3-GLYCEROL-PHOSPHATE SYNTHASE"/>
    <property type="match status" value="1"/>
</dbReference>
<evidence type="ECO:0000256" key="1">
    <source>
        <dbReference type="ARBA" id="ARBA00001633"/>
    </source>
</evidence>
<dbReference type="GO" id="GO:0004640">
    <property type="term" value="F:phosphoribosylanthranilate isomerase activity"/>
    <property type="evidence" value="ECO:0007669"/>
    <property type="project" value="TreeGrafter"/>
</dbReference>
<comment type="pathway">
    <text evidence="2 11">Amino-acid biosynthesis; L-tryptophan biosynthesis; L-tryptophan from chorismate: step 4/5.</text>
</comment>
<proteinExistence type="inferred from homology"/>
<organism evidence="13">
    <name type="scientific">uncultured marine thaumarchaeote KM3_68_B04</name>
    <dbReference type="NCBI Taxonomy" id="1456242"/>
    <lineage>
        <taxon>Archaea</taxon>
        <taxon>Nitrososphaerota</taxon>
        <taxon>environmental samples</taxon>
    </lineage>
</organism>
<evidence type="ECO:0000256" key="3">
    <source>
        <dbReference type="ARBA" id="ARBA00008737"/>
    </source>
</evidence>
<dbReference type="FunFam" id="3.20.20.70:FF:000024">
    <property type="entry name" value="Indole-3-glycerol phosphate synthase"/>
    <property type="match status" value="1"/>
</dbReference>
<dbReference type="InterPro" id="IPR011060">
    <property type="entry name" value="RibuloseP-bd_barrel"/>
</dbReference>
<dbReference type="NCBIfam" id="NF001377">
    <property type="entry name" value="PRK00278.2-4"/>
    <property type="match status" value="1"/>
</dbReference>
<dbReference type="GO" id="GO:0004425">
    <property type="term" value="F:indole-3-glycerol-phosphate synthase activity"/>
    <property type="evidence" value="ECO:0007669"/>
    <property type="project" value="UniProtKB-UniRule"/>
</dbReference>
<keyword evidence="7 11" id="KW-0210">Decarboxylase</keyword>
<dbReference type="InterPro" id="IPR013785">
    <property type="entry name" value="Aldolase_TIM"/>
</dbReference>
<sequence>MHNSGNAGSDLLSAIVAATKRSVIEREARQPVGLMRAAAAAKEAGGAVFKAALCKPNQFNVIAECKKRSPSAGLIRSDYNPSRLAANYANAGAAAISVLTEPGFFDGALSDLSAVREVVDIPVLRKDFIVSEYQIYESVAAGANAILLIVAALSREELERLMARARAVGLAILTEVHDEAELAAALDVEADVVGVNNRNLRTLDIDLEASVRLIKQIPEHVIAIAESGITTMSDVVNFRRAGFDAYLIGESLLKQTNPGQALEMLLSGGDAGERRGNRSANAQ</sequence>
<evidence type="ECO:0000256" key="2">
    <source>
        <dbReference type="ARBA" id="ARBA00004696"/>
    </source>
</evidence>
<evidence type="ECO:0000256" key="10">
    <source>
        <dbReference type="ARBA" id="ARBA00023239"/>
    </source>
</evidence>
<evidence type="ECO:0000256" key="7">
    <source>
        <dbReference type="ARBA" id="ARBA00022793"/>
    </source>
</evidence>
<dbReference type="InterPro" id="IPR045186">
    <property type="entry name" value="Indole-3-glycerol_P_synth"/>
</dbReference>
<evidence type="ECO:0000256" key="4">
    <source>
        <dbReference type="ARBA" id="ARBA00012362"/>
    </source>
</evidence>
<dbReference type="Gene3D" id="3.20.20.70">
    <property type="entry name" value="Aldolase class I"/>
    <property type="match status" value="1"/>
</dbReference>
<comment type="similarity">
    <text evidence="3 11">Belongs to the TrpC family.</text>
</comment>
<dbReference type="UniPathway" id="UPA00035">
    <property type="reaction ID" value="UER00043"/>
</dbReference>
<dbReference type="AlphaFoldDB" id="A0A075HED9"/>
<gene>
    <name evidence="11 13" type="primary">trpC</name>
</gene>
<dbReference type="EC" id="4.1.1.48" evidence="4 11"/>
<name>A0A075HED9_9ARCH</name>
<dbReference type="PROSITE" id="PS00614">
    <property type="entry name" value="IGPS"/>
    <property type="match status" value="1"/>
</dbReference>
<keyword evidence="9 11" id="KW-0057">Aromatic amino acid biosynthesis</keyword>
<dbReference type="InterPro" id="IPR013798">
    <property type="entry name" value="Indole-3-glycerol_P_synth_dom"/>
</dbReference>
<evidence type="ECO:0000256" key="11">
    <source>
        <dbReference type="HAMAP-Rule" id="MF_00134"/>
    </source>
</evidence>
<reference evidence="13" key="1">
    <citation type="journal article" date="2014" name="Genome Biol. Evol.">
        <title>Pangenome evidence for extensive interdomain horizontal transfer affecting lineage core and shell genes in uncultured planktonic thaumarchaeota and euryarchaeota.</title>
        <authorList>
            <person name="Deschamps P."/>
            <person name="Zivanovic Y."/>
            <person name="Moreira D."/>
            <person name="Rodriguez-Valera F."/>
            <person name="Lopez-Garcia P."/>
        </authorList>
    </citation>
    <scope>NUCLEOTIDE SEQUENCE</scope>
</reference>
<dbReference type="Pfam" id="PF00218">
    <property type="entry name" value="IGPS"/>
    <property type="match status" value="1"/>
</dbReference>
<dbReference type="SUPFAM" id="SSF51366">
    <property type="entry name" value="Ribulose-phoshate binding barrel"/>
    <property type="match status" value="1"/>
</dbReference>
<dbReference type="HAMAP" id="MF_00134_B">
    <property type="entry name" value="IGPS_B"/>
    <property type="match status" value="1"/>
</dbReference>
<accession>A0A075HED9</accession>
<dbReference type="GO" id="GO:0000162">
    <property type="term" value="P:L-tryptophan biosynthetic process"/>
    <property type="evidence" value="ECO:0007669"/>
    <property type="project" value="UniProtKB-UniRule"/>
</dbReference>